<proteinExistence type="predicted"/>
<name>A0A934NWD8_9NOCA</name>
<dbReference type="GO" id="GO:0003677">
    <property type="term" value="F:DNA binding"/>
    <property type="evidence" value="ECO:0007669"/>
    <property type="project" value="InterPro"/>
</dbReference>
<dbReference type="Proteomes" id="UP000655868">
    <property type="component" value="Unassembled WGS sequence"/>
</dbReference>
<accession>A0A934NWD8</accession>
<dbReference type="RefSeq" id="WP_199708521.1">
    <property type="nucleotide sequence ID" value="NZ_JAEMNV010000014.1"/>
</dbReference>
<evidence type="ECO:0000313" key="2">
    <source>
        <dbReference type="EMBL" id="MBJ8342819.1"/>
    </source>
</evidence>
<sequence length="84" mass="9254">MTDIDRSQPAAIPSPWMTVPEAAKYARRGVGSVYDACRTGELRATQSGRHAGRRGPWTIHRDAVDEWLGAPVTAKRPRAVRRSA</sequence>
<protein>
    <submittedName>
        <fullName evidence="2">Helix-turn-helix domain-containing protein</fullName>
    </submittedName>
</protein>
<feature type="domain" description="Helix-turn-helix" evidence="1">
    <location>
        <begin position="16"/>
        <end position="68"/>
    </location>
</feature>
<dbReference type="NCBIfam" id="TIGR01764">
    <property type="entry name" value="excise"/>
    <property type="match status" value="1"/>
</dbReference>
<keyword evidence="3" id="KW-1185">Reference proteome</keyword>
<comment type="caution">
    <text evidence="2">The sequence shown here is derived from an EMBL/GenBank/DDBJ whole genome shotgun (WGS) entry which is preliminary data.</text>
</comment>
<dbReference type="InterPro" id="IPR010093">
    <property type="entry name" value="SinI_DNA-bd"/>
</dbReference>
<organism evidence="2 3">
    <name type="scientific">Antrihabitans stalagmiti</name>
    <dbReference type="NCBI Taxonomy" id="2799499"/>
    <lineage>
        <taxon>Bacteria</taxon>
        <taxon>Bacillati</taxon>
        <taxon>Actinomycetota</taxon>
        <taxon>Actinomycetes</taxon>
        <taxon>Mycobacteriales</taxon>
        <taxon>Nocardiaceae</taxon>
        <taxon>Antrihabitans</taxon>
    </lineage>
</organism>
<reference evidence="2" key="1">
    <citation type="submission" date="2020-12" db="EMBL/GenBank/DDBJ databases">
        <title>Antrihabitans popcorni sp. nov. and Antrihabitans auranticaus sp. nov., isolated from a larva cave.</title>
        <authorList>
            <person name="Lee S.D."/>
            <person name="Kim I.S."/>
        </authorList>
    </citation>
    <scope>NUCLEOTIDE SEQUENCE</scope>
    <source>
        <strain evidence="2">YC3-6</strain>
    </source>
</reference>
<evidence type="ECO:0000313" key="3">
    <source>
        <dbReference type="Proteomes" id="UP000655868"/>
    </source>
</evidence>
<gene>
    <name evidence="2" type="ORF">JGU71_28405</name>
</gene>
<dbReference type="InterPro" id="IPR041657">
    <property type="entry name" value="HTH_17"/>
</dbReference>
<evidence type="ECO:0000259" key="1">
    <source>
        <dbReference type="Pfam" id="PF12728"/>
    </source>
</evidence>
<dbReference type="AlphaFoldDB" id="A0A934NWD8"/>
<dbReference type="EMBL" id="JAEMNV010000014">
    <property type="protein sequence ID" value="MBJ8342819.1"/>
    <property type="molecule type" value="Genomic_DNA"/>
</dbReference>
<dbReference type="Pfam" id="PF12728">
    <property type="entry name" value="HTH_17"/>
    <property type="match status" value="1"/>
</dbReference>